<dbReference type="HAMAP" id="MF_01186">
    <property type="entry name" value="LPS_assembly_LptE"/>
    <property type="match status" value="1"/>
</dbReference>
<comment type="caution">
    <text evidence="9">The sequence shown here is derived from an EMBL/GenBank/DDBJ whole genome shotgun (WGS) entry which is preliminary data.</text>
</comment>
<protein>
    <recommendedName>
        <fullName evidence="6">LPS-assembly lipoprotein LptE</fullName>
    </recommendedName>
</protein>
<evidence type="ECO:0000313" key="10">
    <source>
        <dbReference type="Proteomes" id="UP000072660"/>
    </source>
</evidence>
<keyword evidence="1 6" id="KW-0732">Signal</keyword>
<dbReference type="PROSITE" id="PS51257">
    <property type="entry name" value="PROKAR_LIPOPROTEIN"/>
    <property type="match status" value="1"/>
</dbReference>
<gene>
    <name evidence="6" type="primary">lptE</name>
    <name evidence="9" type="ORF">AXE65_11290</name>
</gene>
<feature type="chain" id="PRO_5008865791" description="LPS-assembly lipoprotein LptE" evidence="8">
    <location>
        <begin position="22"/>
        <end position="189"/>
    </location>
</feature>
<comment type="similarity">
    <text evidence="6">Belongs to the LptE lipoprotein family.</text>
</comment>
<keyword evidence="10" id="KW-1185">Reference proteome</keyword>
<dbReference type="Gene3D" id="3.30.160.150">
    <property type="entry name" value="Lipoprotein like domain"/>
    <property type="match status" value="1"/>
</dbReference>
<evidence type="ECO:0000256" key="8">
    <source>
        <dbReference type="SAM" id="SignalP"/>
    </source>
</evidence>
<feature type="coiled-coil region" evidence="7">
    <location>
        <begin position="160"/>
        <end position="189"/>
    </location>
</feature>
<feature type="signal peptide" evidence="8">
    <location>
        <begin position="1"/>
        <end position="21"/>
    </location>
</feature>
<evidence type="ECO:0000256" key="1">
    <source>
        <dbReference type="ARBA" id="ARBA00022729"/>
    </source>
</evidence>
<evidence type="ECO:0000256" key="3">
    <source>
        <dbReference type="ARBA" id="ARBA00023139"/>
    </source>
</evidence>
<keyword evidence="2 6" id="KW-0472">Membrane</keyword>
<dbReference type="EMBL" id="LSZO01000059">
    <property type="protein sequence ID" value="KXU38892.1"/>
    <property type="molecule type" value="Genomic_DNA"/>
</dbReference>
<comment type="function">
    <text evidence="6">Together with LptD, is involved in the assembly of lipopolysaccharide (LPS) at the surface of the outer membrane. Required for the proper assembly of LptD. Binds LPS and may serve as the LPS recognition site at the outer membrane.</text>
</comment>
<dbReference type="GO" id="GO:1990351">
    <property type="term" value="C:transporter complex"/>
    <property type="evidence" value="ECO:0007669"/>
    <property type="project" value="TreeGrafter"/>
</dbReference>
<dbReference type="GO" id="GO:0043165">
    <property type="term" value="P:Gram-negative-bacterium-type cell outer membrane assembly"/>
    <property type="evidence" value="ECO:0007669"/>
    <property type="project" value="UniProtKB-UniRule"/>
</dbReference>
<keyword evidence="3 6" id="KW-0564">Palmitate</keyword>
<evidence type="ECO:0000313" key="9">
    <source>
        <dbReference type="EMBL" id="KXU38892.1"/>
    </source>
</evidence>
<dbReference type="PANTHER" id="PTHR38098">
    <property type="entry name" value="LPS-ASSEMBLY LIPOPROTEIN LPTE"/>
    <property type="match status" value="1"/>
</dbReference>
<dbReference type="PANTHER" id="PTHR38098:SF1">
    <property type="entry name" value="LPS-ASSEMBLY LIPOPROTEIN LPTE"/>
    <property type="match status" value="1"/>
</dbReference>
<evidence type="ECO:0000256" key="5">
    <source>
        <dbReference type="ARBA" id="ARBA00023288"/>
    </source>
</evidence>
<dbReference type="GO" id="GO:0009279">
    <property type="term" value="C:cell outer membrane"/>
    <property type="evidence" value="ECO:0007669"/>
    <property type="project" value="UniProtKB-SubCell"/>
</dbReference>
<keyword evidence="4 6" id="KW-0998">Cell outer membrane</keyword>
<dbReference type="InterPro" id="IPR007485">
    <property type="entry name" value="LPS_assembly_LptE"/>
</dbReference>
<dbReference type="RefSeq" id="WP_068388042.1">
    <property type="nucleotide sequence ID" value="NZ_LSZO01000059.1"/>
</dbReference>
<evidence type="ECO:0000256" key="4">
    <source>
        <dbReference type="ARBA" id="ARBA00023237"/>
    </source>
</evidence>
<reference evidence="9 10" key="1">
    <citation type="submission" date="2016-02" db="EMBL/GenBank/DDBJ databases">
        <authorList>
            <person name="Wen L."/>
            <person name="He K."/>
            <person name="Yang H."/>
        </authorList>
    </citation>
    <scope>NUCLEOTIDE SEQUENCE [LARGE SCALE GENOMIC DNA]</scope>
    <source>
        <strain evidence="9 10">CV58</strain>
    </source>
</reference>
<evidence type="ECO:0000256" key="7">
    <source>
        <dbReference type="SAM" id="Coils"/>
    </source>
</evidence>
<evidence type="ECO:0000256" key="6">
    <source>
        <dbReference type="HAMAP-Rule" id="MF_01186"/>
    </source>
</evidence>
<comment type="subunit">
    <text evidence="6">Component of the lipopolysaccharide transport and assembly complex. Interacts with LptD.</text>
</comment>
<sequence length="189" mass="21400">MKKYALLCVIGLLSACGFHLRGMDASQFAISEIAIEARNRYGQTAKQLQEALQKRQVEVRAGAFPTLVLVEEKQSSRALGRGGSAQTNEIELLLELDWQLLGKNRLLLSEDSLQVRRIYLQDDNNIAAGSGEQDQLEVEMRRELIEQLLLRLQALTPQTLDSWQRRAEQKQAEEEALRRQRALDAAEAQ</sequence>
<dbReference type="Pfam" id="PF04390">
    <property type="entry name" value="LptE"/>
    <property type="match status" value="1"/>
</dbReference>
<evidence type="ECO:0000256" key="2">
    <source>
        <dbReference type="ARBA" id="ARBA00023136"/>
    </source>
</evidence>
<dbReference type="GO" id="GO:0001530">
    <property type="term" value="F:lipopolysaccharide binding"/>
    <property type="evidence" value="ECO:0007669"/>
    <property type="project" value="TreeGrafter"/>
</dbReference>
<dbReference type="AlphaFoldDB" id="A0A139SWT8"/>
<proteinExistence type="inferred from homology"/>
<name>A0A139SWT8_9GAMM</name>
<dbReference type="OrthoDB" id="5612114at2"/>
<keyword evidence="7" id="KW-0175">Coiled coil</keyword>
<dbReference type="GO" id="GO:0015920">
    <property type="term" value="P:lipopolysaccharide transport"/>
    <property type="evidence" value="ECO:0007669"/>
    <property type="project" value="TreeGrafter"/>
</dbReference>
<keyword evidence="5 6" id="KW-0449">Lipoprotein</keyword>
<accession>A0A139SWT8</accession>
<dbReference type="Proteomes" id="UP000072660">
    <property type="component" value="Unassembled WGS sequence"/>
</dbReference>
<organism evidence="9 10">
    <name type="scientific">Ventosimonas gracilis</name>
    <dbReference type="NCBI Taxonomy" id="1680762"/>
    <lineage>
        <taxon>Bacteria</taxon>
        <taxon>Pseudomonadati</taxon>
        <taxon>Pseudomonadota</taxon>
        <taxon>Gammaproteobacteria</taxon>
        <taxon>Pseudomonadales</taxon>
        <taxon>Ventosimonadaceae</taxon>
        <taxon>Ventosimonas</taxon>
    </lineage>
</organism>
<comment type="subcellular location">
    <subcellularLocation>
        <location evidence="6">Cell outer membrane</location>
        <topology evidence="6">Lipid-anchor</topology>
    </subcellularLocation>
</comment>